<proteinExistence type="inferred from homology"/>
<accession>A0A2G9UKU4</accession>
<dbReference type="GO" id="GO:0004185">
    <property type="term" value="F:serine-type carboxypeptidase activity"/>
    <property type="evidence" value="ECO:0007669"/>
    <property type="project" value="InterPro"/>
</dbReference>
<dbReference type="Proteomes" id="UP000230423">
    <property type="component" value="Unassembled WGS sequence"/>
</dbReference>
<dbReference type="InterPro" id="IPR001563">
    <property type="entry name" value="Peptidase_S10"/>
</dbReference>
<feature type="non-terminal residue" evidence="2">
    <location>
        <position position="220"/>
    </location>
</feature>
<sequence length="220" mass="24937">MPVLKKSKRLTHWSYSAFDGEHTQRVAEKMKSSQEIIKLSPCLSIDATEWGVVVKIDNTNHLPSLRNSVGKHQIYRDLLLQSDADSLYCTTYITQMLNKKKTSSSICQDFNLKRISKLILKANVLYLESPIGVGFSYDSVHDSFYAAEDSQTASQNYFALKDFFNNDWDYIKSHCTNGETDMDKADFTRFMVSLKGNGIDFNGDNSTCGQLLDPLITMPD</sequence>
<dbReference type="Gene3D" id="3.40.50.1820">
    <property type="entry name" value="alpha/beta hydrolase"/>
    <property type="match status" value="1"/>
</dbReference>
<dbReference type="InterPro" id="IPR029058">
    <property type="entry name" value="AB_hydrolase_fold"/>
</dbReference>
<protein>
    <submittedName>
        <fullName evidence="2">Uncharacterized protein</fullName>
    </submittedName>
</protein>
<reference evidence="2 3" key="1">
    <citation type="submission" date="2015-09" db="EMBL/GenBank/DDBJ databases">
        <title>Draft genome of the parasitic nematode Teladorsagia circumcincta isolate WARC Sus (inbred).</title>
        <authorList>
            <person name="Mitreva M."/>
        </authorList>
    </citation>
    <scope>NUCLEOTIDE SEQUENCE [LARGE SCALE GENOMIC DNA]</scope>
    <source>
        <strain evidence="2 3">S</strain>
    </source>
</reference>
<comment type="similarity">
    <text evidence="1">Belongs to the peptidase S10 family.</text>
</comment>
<evidence type="ECO:0000256" key="1">
    <source>
        <dbReference type="ARBA" id="ARBA00009431"/>
    </source>
</evidence>
<dbReference type="GO" id="GO:0006508">
    <property type="term" value="P:proteolysis"/>
    <property type="evidence" value="ECO:0007669"/>
    <property type="project" value="InterPro"/>
</dbReference>
<dbReference type="EMBL" id="KZ346136">
    <property type="protein sequence ID" value="PIO70847.1"/>
    <property type="molecule type" value="Genomic_DNA"/>
</dbReference>
<evidence type="ECO:0000313" key="3">
    <source>
        <dbReference type="Proteomes" id="UP000230423"/>
    </source>
</evidence>
<keyword evidence="3" id="KW-1185">Reference proteome</keyword>
<gene>
    <name evidence="2" type="ORF">TELCIR_07280</name>
</gene>
<dbReference type="Pfam" id="PF00450">
    <property type="entry name" value="Peptidase_S10"/>
    <property type="match status" value="1"/>
</dbReference>
<name>A0A2G9UKU4_TELCI</name>
<organism evidence="2 3">
    <name type="scientific">Teladorsagia circumcincta</name>
    <name type="common">Brown stomach worm</name>
    <name type="synonym">Ostertagia circumcincta</name>
    <dbReference type="NCBI Taxonomy" id="45464"/>
    <lineage>
        <taxon>Eukaryota</taxon>
        <taxon>Metazoa</taxon>
        <taxon>Ecdysozoa</taxon>
        <taxon>Nematoda</taxon>
        <taxon>Chromadorea</taxon>
        <taxon>Rhabditida</taxon>
        <taxon>Rhabditina</taxon>
        <taxon>Rhabditomorpha</taxon>
        <taxon>Strongyloidea</taxon>
        <taxon>Trichostrongylidae</taxon>
        <taxon>Teladorsagia</taxon>
    </lineage>
</organism>
<evidence type="ECO:0000313" key="2">
    <source>
        <dbReference type="EMBL" id="PIO70847.1"/>
    </source>
</evidence>
<dbReference type="SUPFAM" id="SSF53474">
    <property type="entry name" value="alpha/beta-Hydrolases"/>
    <property type="match status" value="1"/>
</dbReference>
<dbReference type="OrthoDB" id="443318at2759"/>
<dbReference type="AlphaFoldDB" id="A0A2G9UKU4"/>